<reference evidence="1 2" key="1">
    <citation type="submission" date="2020-04" db="EMBL/GenBank/DDBJ databases">
        <authorList>
            <person name="Yoon J."/>
        </authorList>
    </citation>
    <scope>NUCLEOTIDE SEQUENCE [LARGE SCALE GENOMIC DNA]</scope>
    <source>
        <strain evidence="1 2">KMU-115</strain>
    </source>
</reference>
<dbReference type="RefSeq" id="WP_210730679.1">
    <property type="nucleotide sequence ID" value="NZ_JAAZQQ010000006.1"/>
</dbReference>
<protein>
    <recommendedName>
        <fullName evidence="3">STAS domain-containing protein</fullName>
    </recommendedName>
</protein>
<comment type="caution">
    <text evidence="1">The sequence shown here is derived from an EMBL/GenBank/DDBJ whole genome shotgun (WGS) entry which is preliminary data.</text>
</comment>
<accession>A0A7X6H155</accession>
<sequence>MPVTFRIFPDHALVTVRYTGHVRFCDGQSAFCDYLEHPDRRRREKHLLDLSEVTGFDRDYARLMQMQAVKAAAFYETGGPAMLLYLAPTDVSLRLALMFQRSWDGVADLAVRVVRETEQAEDVLGLRPGALETLLQTVP</sequence>
<evidence type="ECO:0000313" key="1">
    <source>
        <dbReference type="EMBL" id="NKX46131.1"/>
    </source>
</evidence>
<keyword evidence="2" id="KW-1185">Reference proteome</keyword>
<name>A0A7X6H155_9RHOB</name>
<evidence type="ECO:0008006" key="3">
    <source>
        <dbReference type="Google" id="ProtNLM"/>
    </source>
</evidence>
<evidence type="ECO:0000313" key="2">
    <source>
        <dbReference type="Proteomes" id="UP000526408"/>
    </source>
</evidence>
<gene>
    <name evidence="1" type="ORF">HCU73_16170</name>
</gene>
<proteinExistence type="predicted"/>
<dbReference type="AlphaFoldDB" id="A0A7X6H155"/>
<organism evidence="1 2">
    <name type="scientific">Roseicyclus persicicus</name>
    <dbReference type="NCBI Taxonomy" id="2650661"/>
    <lineage>
        <taxon>Bacteria</taxon>
        <taxon>Pseudomonadati</taxon>
        <taxon>Pseudomonadota</taxon>
        <taxon>Alphaproteobacteria</taxon>
        <taxon>Rhodobacterales</taxon>
        <taxon>Roseobacteraceae</taxon>
        <taxon>Roseicyclus</taxon>
    </lineage>
</organism>
<dbReference type="EMBL" id="JAAZQQ010000006">
    <property type="protein sequence ID" value="NKX46131.1"/>
    <property type="molecule type" value="Genomic_DNA"/>
</dbReference>
<dbReference type="Proteomes" id="UP000526408">
    <property type="component" value="Unassembled WGS sequence"/>
</dbReference>